<dbReference type="OMA" id="LPWQSDF"/>
<sequence>MADTRRLPLPPQGNQVDPLKIARVEIFPPIGIARVGNSGATDTGEPDPKSKIEFFYGPEVPGVTDVPVSSFRDGNGKIKRQAARFRVYAYDKAGNVLGEINNTGDYTLNWSVHVANKKAAFYCFSGRLRQRNTNLRNPDVDSEPAQGGHLSGDPFDQSLEGRKKLIVDPGPQKIARRLNEKGEVAPVQLKGKFQGSLPNASDAVDVTLGELRTDVAGRLVFIGGSGVARSIQGPGATTKLVQPEIISEFDSLDWIDSVCDGWVDVQVGHAKRPNLAREIPKPHKATVLSGPPKFAWGIDSPVTLYDTMENFYKEKMSYVEHSGTDFYKDIWPVLAGTYRLGWVNAKAFQGHGPRGYGDYLSQENDLSTPNGDAAQRQHIFGRLREPNFRNKDQAHVILMPRLSGDNGDAIEPGTTNNIIGEPIQRFSALTEVQYNRFKDWKDGKFVTGTPYGTKKWIEEYDKAEQPVLLTRAMLEQTIGDPLYPGIEMYWIAKLAGVYDFSSDLKSLHPPFRVDHTKVLPGFLSRGLSLPWQSDFDLCSEHWWPSARPDHVFVLPGTEAFGVGNGMSVEDFMTPVEPGIDDMAKASTLNVPRRKGWTRGLRDTPEEPAANIRPAETSASFFPGSTDMVQFWTRLGFVQKLGPVPFKLAKAGAPTQAPVWVEQERQDINGFR</sequence>
<evidence type="ECO:0000256" key="1">
    <source>
        <dbReference type="SAM" id="MobiDB-lite"/>
    </source>
</evidence>
<accession>A0A1M2VZ99</accession>
<evidence type="ECO:0000259" key="3">
    <source>
        <dbReference type="Pfam" id="PF18417"/>
    </source>
</evidence>
<evidence type="ECO:0000259" key="2">
    <source>
        <dbReference type="Pfam" id="PF17990"/>
    </source>
</evidence>
<reference evidence="4 5" key="1">
    <citation type="submission" date="2016-10" db="EMBL/GenBank/DDBJ databases">
        <title>Genome sequence of the basidiomycete white-rot fungus Trametes pubescens.</title>
        <authorList>
            <person name="Makela M.R."/>
            <person name="Granchi Z."/>
            <person name="Peng M."/>
            <person name="De Vries R.P."/>
            <person name="Grigoriev I."/>
            <person name="Riley R."/>
            <person name="Hilden K."/>
        </authorList>
    </citation>
    <scope>NUCLEOTIDE SEQUENCE [LARGE SCALE GENOMIC DNA]</scope>
    <source>
        <strain evidence="4 5">FBCC735</strain>
    </source>
</reference>
<dbReference type="OrthoDB" id="3253404at2759"/>
<dbReference type="Pfam" id="PF18417">
    <property type="entry name" value="LodA_C"/>
    <property type="match status" value="1"/>
</dbReference>
<feature type="domain" description="L-Lysine epsilon oxidase N-terminal" evidence="2">
    <location>
        <begin position="27"/>
        <end position="268"/>
    </location>
</feature>
<name>A0A1M2VZ99_TRAPU</name>
<dbReference type="InterPro" id="IPR033798">
    <property type="entry name" value="LodA-like"/>
</dbReference>
<evidence type="ECO:0000313" key="5">
    <source>
        <dbReference type="Proteomes" id="UP000184267"/>
    </source>
</evidence>
<comment type="caution">
    <text evidence="4">The sequence shown here is derived from an EMBL/GenBank/DDBJ whole genome shotgun (WGS) entry which is preliminary data.</text>
</comment>
<dbReference type="InterPro" id="IPR041173">
    <property type="entry name" value="LodA_C"/>
</dbReference>
<organism evidence="4 5">
    <name type="scientific">Trametes pubescens</name>
    <name type="common">White-rot fungus</name>
    <dbReference type="NCBI Taxonomy" id="154538"/>
    <lineage>
        <taxon>Eukaryota</taxon>
        <taxon>Fungi</taxon>
        <taxon>Dikarya</taxon>
        <taxon>Basidiomycota</taxon>
        <taxon>Agaricomycotina</taxon>
        <taxon>Agaricomycetes</taxon>
        <taxon>Polyporales</taxon>
        <taxon>Polyporaceae</taxon>
        <taxon>Trametes</taxon>
    </lineage>
</organism>
<keyword evidence="5" id="KW-1185">Reference proteome</keyword>
<feature type="region of interest" description="Disordered" evidence="1">
    <location>
        <begin position="133"/>
        <end position="154"/>
    </location>
</feature>
<dbReference type="STRING" id="154538.A0A1M2VZ99"/>
<feature type="domain" description="L-lysine epsilon oxidase C-terminal" evidence="3">
    <location>
        <begin position="417"/>
        <end position="549"/>
    </location>
</feature>
<dbReference type="InterPro" id="IPR041168">
    <property type="entry name" value="LodA_N"/>
</dbReference>
<dbReference type="AlphaFoldDB" id="A0A1M2VZ99"/>
<gene>
    <name evidence="4" type="ORF">TRAPUB_10553</name>
</gene>
<dbReference type="Pfam" id="PF17990">
    <property type="entry name" value="LodA_N"/>
    <property type="match status" value="1"/>
</dbReference>
<evidence type="ECO:0000313" key="4">
    <source>
        <dbReference type="EMBL" id="OJT12856.1"/>
    </source>
</evidence>
<dbReference type="Proteomes" id="UP000184267">
    <property type="component" value="Unassembled WGS sequence"/>
</dbReference>
<protein>
    <submittedName>
        <fullName evidence="4">L-lysine 6-oxidase</fullName>
    </submittedName>
</protein>
<dbReference type="EMBL" id="MNAD01000446">
    <property type="protein sequence ID" value="OJT12856.1"/>
    <property type="molecule type" value="Genomic_DNA"/>
</dbReference>
<dbReference type="CDD" id="cd14730">
    <property type="entry name" value="LodA_like"/>
    <property type="match status" value="1"/>
</dbReference>
<proteinExistence type="predicted"/>